<dbReference type="VEuPathDB" id="VectorBase:AMEM001568"/>
<sequence>MFVQLLEQLPVQLLAAVLKVLPQIVQPFDALQLPVRGFDRRHQQLGRVQVVFLCQESGQLCRHLPYLGDLVQHLQHVLVLDRIGVELLQLVPAAAQQLFAGLEVFLHHLYPLPGGRNFRRHLAEQLHDTHYLILQQPAYARGCGATAKVNSPAFCPPSPAIDVAPGGAGCSAPRPCMPPPISAAPPVLPMQ</sequence>
<accession>A0A182UPT7</accession>
<evidence type="ECO:0000313" key="2">
    <source>
        <dbReference type="Proteomes" id="UP000075903"/>
    </source>
</evidence>
<keyword evidence="2" id="KW-1185">Reference proteome</keyword>
<protein>
    <submittedName>
        <fullName evidence="1">Uncharacterized protein</fullName>
    </submittedName>
</protein>
<dbReference type="Proteomes" id="UP000075903">
    <property type="component" value="Unassembled WGS sequence"/>
</dbReference>
<proteinExistence type="predicted"/>
<evidence type="ECO:0000313" key="1">
    <source>
        <dbReference type="EnsemblMetazoa" id="AMEM001568-PA"/>
    </source>
</evidence>
<dbReference type="EnsemblMetazoa" id="AMEM001568-RA">
    <property type="protein sequence ID" value="AMEM001568-PA"/>
    <property type="gene ID" value="AMEM001568"/>
</dbReference>
<dbReference type="AlphaFoldDB" id="A0A182UPT7"/>
<organism evidence="1 2">
    <name type="scientific">Anopheles merus</name>
    <name type="common">Mosquito</name>
    <dbReference type="NCBI Taxonomy" id="30066"/>
    <lineage>
        <taxon>Eukaryota</taxon>
        <taxon>Metazoa</taxon>
        <taxon>Ecdysozoa</taxon>
        <taxon>Arthropoda</taxon>
        <taxon>Hexapoda</taxon>
        <taxon>Insecta</taxon>
        <taxon>Pterygota</taxon>
        <taxon>Neoptera</taxon>
        <taxon>Endopterygota</taxon>
        <taxon>Diptera</taxon>
        <taxon>Nematocera</taxon>
        <taxon>Culicoidea</taxon>
        <taxon>Culicidae</taxon>
        <taxon>Anophelinae</taxon>
        <taxon>Anopheles</taxon>
    </lineage>
</organism>
<reference evidence="1" key="1">
    <citation type="submission" date="2020-05" db="UniProtKB">
        <authorList>
            <consortium name="EnsemblMetazoa"/>
        </authorList>
    </citation>
    <scope>IDENTIFICATION</scope>
    <source>
        <strain evidence="1">MAF</strain>
    </source>
</reference>
<name>A0A182UPT7_ANOME</name>